<dbReference type="AlphaFoldDB" id="X1V861"/>
<organism evidence="2">
    <name type="scientific">marine sediment metagenome</name>
    <dbReference type="NCBI Taxonomy" id="412755"/>
    <lineage>
        <taxon>unclassified sequences</taxon>
        <taxon>metagenomes</taxon>
        <taxon>ecological metagenomes</taxon>
    </lineage>
</organism>
<reference evidence="2" key="1">
    <citation type="journal article" date="2014" name="Front. Microbiol.">
        <title>High frequency of phylogenetically diverse reductive dehalogenase-homologous genes in deep subseafloor sedimentary metagenomes.</title>
        <authorList>
            <person name="Kawai M."/>
            <person name="Futagami T."/>
            <person name="Toyoda A."/>
            <person name="Takaki Y."/>
            <person name="Nishi S."/>
            <person name="Hori S."/>
            <person name="Arai W."/>
            <person name="Tsubouchi T."/>
            <person name="Morono Y."/>
            <person name="Uchiyama I."/>
            <person name="Ito T."/>
            <person name="Fujiyama A."/>
            <person name="Inagaki F."/>
            <person name="Takami H."/>
        </authorList>
    </citation>
    <scope>NUCLEOTIDE SEQUENCE</scope>
    <source>
        <strain evidence="2">Expedition CK06-06</strain>
    </source>
</reference>
<keyword evidence="1" id="KW-0812">Transmembrane</keyword>
<name>X1V861_9ZZZZ</name>
<feature type="transmembrane region" description="Helical" evidence="1">
    <location>
        <begin position="78"/>
        <end position="98"/>
    </location>
</feature>
<evidence type="ECO:0008006" key="3">
    <source>
        <dbReference type="Google" id="ProtNLM"/>
    </source>
</evidence>
<evidence type="ECO:0000256" key="1">
    <source>
        <dbReference type="SAM" id="Phobius"/>
    </source>
</evidence>
<protein>
    <recommendedName>
        <fullName evidence="3">VanZ-like domain-containing protein</fullName>
    </recommendedName>
</protein>
<keyword evidence="1" id="KW-1133">Transmembrane helix</keyword>
<evidence type="ECO:0000313" key="2">
    <source>
        <dbReference type="EMBL" id="GAJ08891.1"/>
    </source>
</evidence>
<comment type="caution">
    <text evidence="2">The sequence shown here is derived from an EMBL/GenBank/DDBJ whole genome shotgun (WGS) entry which is preliminary data.</text>
</comment>
<dbReference type="EMBL" id="BARW01032037">
    <property type="protein sequence ID" value="GAJ08891.1"/>
    <property type="molecule type" value="Genomic_DNA"/>
</dbReference>
<feature type="transmembrane region" description="Helical" evidence="1">
    <location>
        <begin position="12"/>
        <end position="29"/>
    </location>
</feature>
<accession>X1V861</accession>
<keyword evidence="1" id="KW-0472">Membrane</keyword>
<feature type="transmembrane region" description="Helical" evidence="1">
    <location>
        <begin position="49"/>
        <end position="66"/>
    </location>
</feature>
<dbReference type="NCBIfam" id="NF037970">
    <property type="entry name" value="vanZ_1"/>
    <property type="match status" value="1"/>
</dbReference>
<feature type="transmembrane region" description="Helical" evidence="1">
    <location>
        <begin position="104"/>
        <end position="125"/>
    </location>
</feature>
<proteinExistence type="predicted"/>
<sequence>MTTAGTSRLRIGASIGLVLYVALLCVYSVVPGGTLGTGAVDLLPGRDLAAHGLAYGGLTLILCCALGKGGAGKLTGPVLAVASSAGLAAALELVQAFLPWRTFSVADLAAGIGGILFAAACWLVWSRLEGRARARSSVSL</sequence>
<gene>
    <name evidence="2" type="ORF">S12H4_50803</name>
</gene>